<gene>
    <name evidence="3" type="primary">LOC115222801</name>
</gene>
<evidence type="ECO:0000313" key="3">
    <source>
        <dbReference type="RefSeq" id="XP_029648964.1"/>
    </source>
</evidence>
<dbReference type="InterPro" id="IPR052709">
    <property type="entry name" value="Transposase-MT_Hybrid"/>
</dbReference>
<feature type="region of interest" description="Disordered" evidence="1">
    <location>
        <begin position="85"/>
        <end position="138"/>
    </location>
</feature>
<proteinExistence type="predicted"/>
<dbReference type="Proteomes" id="UP000515154">
    <property type="component" value="Linkage group LG21"/>
</dbReference>
<sequence>MSRTQVYDWYRRFQYGRRSVDSDERSGRPATSRTNKNIADVLEALKRNRKITIRKLSKDVNISYGSVQSIITEDLDIKREPAKVAKMSGTVKNKPATPKKAALKSANSPAKSSVVKPEEASEECEEAETRQETNSEESYQKNCYLWNIKK</sequence>
<evidence type="ECO:0000256" key="1">
    <source>
        <dbReference type="SAM" id="MobiDB-lite"/>
    </source>
</evidence>
<dbReference type="PANTHER" id="PTHR46060:SF1">
    <property type="entry name" value="MARINER MOS1 TRANSPOSASE-LIKE PROTEIN"/>
    <property type="match status" value="1"/>
</dbReference>
<protein>
    <submittedName>
        <fullName evidence="3">Protein GVQW3</fullName>
    </submittedName>
</protein>
<organism evidence="2 3">
    <name type="scientific">Octopus sinensis</name>
    <name type="common">East Asian common octopus</name>
    <dbReference type="NCBI Taxonomy" id="2607531"/>
    <lineage>
        <taxon>Eukaryota</taxon>
        <taxon>Metazoa</taxon>
        <taxon>Spiralia</taxon>
        <taxon>Lophotrochozoa</taxon>
        <taxon>Mollusca</taxon>
        <taxon>Cephalopoda</taxon>
        <taxon>Coleoidea</taxon>
        <taxon>Octopodiformes</taxon>
        <taxon>Octopoda</taxon>
        <taxon>Incirrata</taxon>
        <taxon>Octopodidae</taxon>
        <taxon>Octopus</taxon>
    </lineage>
</organism>
<evidence type="ECO:0000313" key="2">
    <source>
        <dbReference type="Proteomes" id="UP000515154"/>
    </source>
</evidence>
<name>A0A6P7TD09_9MOLL</name>
<dbReference type="RefSeq" id="XP_029648964.1">
    <property type="nucleotide sequence ID" value="XM_029793104.1"/>
</dbReference>
<dbReference type="AlphaFoldDB" id="A0A6P7TD09"/>
<dbReference type="KEGG" id="osn:115222801"/>
<dbReference type="PANTHER" id="PTHR46060">
    <property type="entry name" value="MARINER MOS1 TRANSPOSASE-LIKE PROTEIN"/>
    <property type="match status" value="1"/>
</dbReference>
<keyword evidence="2" id="KW-1185">Reference proteome</keyword>
<reference evidence="3" key="1">
    <citation type="submission" date="2025-08" db="UniProtKB">
        <authorList>
            <consortium name="RefSeq"/>
        </authorList>
    </citation>
    <scope>IDENTIFICATION</scope>
</reference>
<accession>A0A6P7TD09</accession>